<feature type="non-terminal residue" evidence="1">
    <location>
        <position position="129"/>
    </location>
</feature>
<organism evidence="1">
    <name type="scientific">marine sediment metagenome</name>
    <dbReference type="NCBI Taxonomy" id="412755"/>
    <lineage>
        <taxon>unclassified sequences</taxon>
        <taxon>metagenomes</taxon>
        <taxon>ecological metagenomes</taxon>
    </lineage>
</organism>
<dbReference type="EMBL" id="BARU01027166">
    <property type="protein sequence ID" value="GAH71156.1"/>
    <property type="molecule type" value="Genomic_DNA"/>
</dbReference>
<gene>
    <name evidence="1" type="ORF">S03H2_43532</name>
</gene>
<evidence type="ECO:0008006" key="2">
    <source>
        <dbReference type="Google" id="ProtNLM"/>
    </source>
</evidence>
<dbReference type="AlphaFoldDB" id="X1HLY3"/>
<reference evidence="1" key="1">
    <citation type="journal article" date="2014" name="Front. Microbiol.">
        <title>High frequency of phylogenetically diverse reductive dehalogenase-homologous genes in deep subseafloor sedimentary metagenomes.</title>
        <authorList>
            <person name="Kawai M."/>
            <person name="Futagami T."/>
            <person name="Toyoda A."/>
            <person name="Takaki Y."/>
            <person name="Nishi S."/>
            <person name="Hori S."/>
            <person name="Arai W."/>
            <person name="Tsubouchi T."/>
            <person name="Morono Y."/>
            <person name="Uchiyama I."/>
            <person name="Ito T."/>
            <person name="Fujiyama A."/>
            <person name="Inagaki F."/>
            <person name="Takami H."/>
        </authorList>
    </citation>
    <scope>NUCLEOTIDE SEQUENCE</scope>
    <source>
        <strain evidence="1">Expedition CK06-06</strain>
    </source>
</reference>
<proteinExistence type="predicted"/>
<protein>
    <recommendedName>
        <fullName evidence="2">Flavin reductase like domain-containing protein</fullName>
    </recommendedName>
</protein>
<dbReference type="InterPro" id="IPR012349">
    <property type="entry name" value="Split_barrel_FMN-bd"/>
</dbReference>
<sequence>MSSFTNVNILPNFYQTSSFFPMPVVLITTFSESGQINLGPYSLCFPYLVTSDYSMILITRNNSNTAVNIQHTKTCAINFIPFKKRFLKNCVMLGYPGETTAEKMKNSIFTLIPSQRTPEERKVGLKYPD</sequence>
<name>X1HLY3_9ZZZZ</name>
<comment type="caution">
    <text evidence="1">The sequence shown here is derived from an EMBL/GenBank/DDBJ whole genome shotgun (WGS) entry which is preliminary data.</text>
</comment>
<dbReference type="Gene3D" id="2.30.110.10">
    <property type="entry name" value="Electron Transport, Fmn-binding Protein, Chain A"/>
    <property type="match status" value="1"/>
</dbReference>
<evidence type="ECO:0000313" key="1">
    <source>
        <dbReference type="EMBL" id="GAH71156.1"/>
    </source>
</evidence>
<accession>X1HLY3</accession>
<dbReference type="SUPFAM" id="SSF50475">
    <property type="entry name" value="FMN-binding split barrel"/>
    <property type="match status" value="1"/>
</dbReference>